<evidence type="ECO:0000313" key="2">
    <source>
        <dbReference type="EMBL" id="CAI9612286.1"/>
    </source>
</evidence>
<feature type="region of interest" description="Disordered" evidence="1">
    <location>
        <begin position="1"/>
        <end position="36"/>
    </location>
</feature>
<dbReference type="EMBL" id="CATNWA010019272">
    <property type="protein sequence ID" value="CAI9612286.1"/>
    <property type="molecule type" value="Genomic_DNA"/>
</dbReference>
<gene>
    <name evidence="2" type="ORF">SPARVUS_LOCUS14682936</name>
</gene>
<comment type="caution">
    <text evidence="2">The sequence shown here is derived from an EMBL/GenBank/DDBJ whole genome shotgun (WGS) entry which is preliminary data.</text>
</comment>
<evidence type="ECO:0000313" key="3">
    <source>
        <dbReference type="Proteomes" id="UP001162483"/>
    </source>
</evidence>
<name>A0ABN9GXH4_9NEOB</name>
<sequence length="55" mass="6172">MTDACIRRRTIQEGHRGSAGQGKRRTDPGAVPHGKPECSSGYRLCYTREYRQGGY</sequence>
<evidence type="ECO:0000256" key="1">
    <source>
        <dbReference type="SAM" id="MobiDB-lite"/>
    </source>
</evidence>
<organism evidence="2 3">
    <name type="scientific">Staurois parvus</name>
    <dbReference type="NCBI Taxonomy" id="386267"/>
    <lineage>
        <taxon>Eukaryota</taxon>
        <taxon>Metazoa</taxon>
        <taxon>Chordata</taxon>
        <taxon>Craniata</taxon>
        <taxon>Vertebrata</taxon>
        <taxon>Euteleostomi</taxon>
        <taxon>Amphibia</taxon>
        <taxon>Batrachia</taxon>
        <taxon>Anura</taxon>
        <taxon>Neobatrachia</taxon>
        <taxon>Ranoidea</taxon>
        <taxon>Ranidae</taxon>
        <taxon>Staurois</taxon>
    </lineage>
</organism>
<protein>
    <submittedName>
        <fullName evidence="2">Uncharacterized protein</fullName>
    </submittedName>
</protein>
<proteinExistence type="predicted"/>
<reference evidence="2" key="1">
    <citation type="submission" date="2023-05" db="EMBL/GenBank/DDBJ databases">
        <authorList>
            <person name="Stuckert A."/>
        </authorList>
    </citation>
    <scope>NUCLEOTIDE SEQUENCE</scope>
</reference>
<accession>A0ABN9GXH4</accession>
<feature type="non-terminal residue" evidence="2">
    <location>
        <position position="55"/>
    </location>
</feature>
<dbReference type="Proteomes" id="UP001162483">
    <property type="component" value="Unassembled WGS sequence"/>
</dbReference>
<keyword evidence="3" id="KW-1185">Reference proteome</keyword>